<evidence type="ECO:0000256" key="4">
    <source>
        <dbReference type="ARBA" id="ARBA00023065"/>
    </source>
</evidence>
<evidence type="ECO:0000256" key="2">
    <source>
        <dbReference type="ARBA" id="ARBA00022448"/>
    </source>
</evidence>
<dbReference type="GO" id="GO:0016020">
    <property type="term" value="C:membrane"/>
    <property type="evidence" value="ECO:0007669"/>
    <property type="project" value="UniProtKB-SubCell"/>
</dbReference>
<evidence type="ECO:0000256" key="5">
    <source>
        <dbReference type="ARBA" id="ARBA00023136"/>
    </source>
</evidence>
<keyword evidence="2" id="KW-0813">Transport</keyword>
<gene>
    <name evidence="7" type="ORF">F4X82_01060</name>
</gene>
<comment type="caution">
    <text evidence="7">The sequence shown here is derived from an EMBL/GenBank/DDBJ whole genome shotgun (WGS) entry which is preliminary data.</text>
</comment>
<evidence type="ECO:0000256" key="6">
    <source>
        <dbReference type="ARBA" id="ARBA00023310"/>
    </source>
</evidence>
<dbReference type="GO" id="GO:0046933">
    <property type="term" value="F:proton-transporting ATP synthase activity, rotational mechanism"/>
    <property type="evidence" value="ECO:0007669"/>
    <property type="project" value="InterPro"/>
</dbReference>
<dbReference type="Proteomes" id="UP000449092">
    <property type="component" value="Unassembled WGS sequence"/>
</dbReference>
<dbReference type="EMBL" id="VXOY01000010">
    <property type="protein sequence ID" value="MYE38094.1"/>
    <property type="molecule type" value="Genomic_DNA"/>
</dbReference>
<evidence type="ECO:0000256" key="1">
    <source>
        <dbReference type="ARBA" id="ARBA00004370"/>
    </source>
</evidence>
<keyword evidence="3" id="KW-0375">Hydrogen ion transport</keyword>
<accession>A0A845DBR6</accession>
<keyword evidence="4" id="KW-0406">Ion transport</keyword>
<reference evidence="7 8" key="1">
    <citation type="submission" date="2019-09" db="EMBL/GenBank/DDBJ databases">
        <title>Characterisation of the sponge microbiome using genome-centric metagenomics.</title>
        <authorList>
            <person name="Engelberts J.P."/>
            <person name="Robbins S.J."/>
            <person name="De Goeij J.M."/>
            <person name="Aranda M."/>
            <person name="Bell S.C."/>
            <person name="Webster N.S."/>
        </authorList>
    </citation>
    <scope>NUCLEOTIDE SEQUENCE [LARGE SCALE GENOMIC DNA]</scope>
    <source>
        <strain evidence="7">SB0662_bin_43</strain>
    </source>
</reference>
<evidence type="ECO:0000256" key="3">
    <source>
        <dbReference type="ARBA" id="ARBA00022781"/>
    </source>
</evidence>
<proteinExistence type="predicted"/>
<name>A0A845DBR6_9BACT</name>
<evidence type="ECO:0000313" key="8">
    <source>
        <dbReference type="Proteomes" id="UP000449092"/>
    </source>
</evidence>
<keyword evidence="6" id="KW-0066">ATP synthesis</keyword>
<keyword evidence="5" id="KW-0472">Membrane</keyword>
<dbReference type="AlphaFoldDB" id="A0A845DBR6"/>
<dbReference type="InterPro" id="IPR000711">
    <property type="entry name" value="ATPase_OSCP/dsu"/>
</dbReference>
<protein>
    <recommendedName>
        <fullName evidence="9">ATP synthase subunit delta</fullName>
    </recommendedName>
</protein>
<organism evidence="7 8">
    <name type="scientific">Candidatus Spechtbacteria bacterium SB0662_bin_43</name>
    <dbReference type="NCBI Taxonomy" id="2604897"/>
    <lineage>
        <taxon>Bacteria</taxon>
        <taxon>Candidatus Spechtiibacteriota</taxon>
    </lineage>
</organism>
<dbReference type="Pfam" id="PF00213">
    <property type="entry name" value="OSCP"/>
    <property type="match status" value="1"/>
</dbReference>
<evidence type="ECO:0000313" key="7">
    <source>
        <dbReference type="EMBL" id="MYE38094.1"/>
    </source>
</evidence>
<comment type="subcellular location">
    <subcellularLocation>
        <location evidence="1">Membrane</location>
    </subcellularLocation>
</comment>
<evidence type="ECO:0008006" key="9">
    <source>
        <dbReference type="Google" id="ProtNLM"/>
    </source>
</evidence>
<sequence>MPYSAQQYAIALDELSQQQNEQQQQTTLKNVVALLKKERTTALLPHIIKELARLKEQRKKQQTIRVTTAHGLTEQEKNTIRQHFGRGTYSFTENPHCIAGVVVQKNNLVFYATLSRATKQLEYALTR</sequence>